<comment type="cofactor">
    <cofactor evidence="7">
        <name>heme</name>
        <dbReference type="ChEBI" id="CHEBI:30413"/>
    </cofactor>
</comment>
<dbReference type="EMBL" id="BAABME010009453">
    <property type="protein sequence ID" value="GAA0175192.1"/>
    <property type="molecule type" value="Genomic_DNA"/>
</dbReference>
<evidence type="ECO:0000256" key="7">
    <source>
        <dbReference type="PIRSR" id="PIRSR602401-1"/>
    </source>
</evidence>
<evidence type="ECO:0000256" key="1">
    <source>
        <dbReference type="ARBA" id="ARBA00010617"/>
    </source>
</evidence>
<dbReference type="AlphaFoldDB" id="A0AAV3RFM8"/>
<keyword evidence="9" id="KW-0812">Transmembrane</keyword>
<dbReference type="GO" id="GO:0016705">
    <property type="term" value="F:oxidoreductase activity, acting on paired donors, with incorporation or reduction of molecular oxygen"/>
    <property type="evidence" value="ECO:0007669"/>
    <property type="project" value="InterPro"/>
</dbReference>
<evidence type="ECO:0000256" key="9">
    <source>
        <dbReference type="SAM" id="Phobius"/>
    </source>
</evidence>
<keyword evidence="11" id="KW-1185">Reference proteome</keyword>
<dbReference type="FunFam" id="1.10.630.10:FF:000163">
    <property type="entry name" value="Geraniol 8-hydroxylase"/>
    <property type="match status" value="1"/>
</dbReference>
<dbReference type="InterPro" id="IPR002401">
    <property type="entry name" value="Cyt_P450_E_grp-I"/>
</dbReference>
<dbReference type="Proteomes" id="UP001454036">
    <property type="component" value="Unassembled WGS sequence"/>
</dbReference>
<feature type="binding site" description="axial binding residue" evidence="7">
    <location>
        <position position="428"/>
    </location>
    <ligand>
        <name>heme</name>
        <dbReference type="ChEBI" id="CHEBI:30413"/>
    </ligand>
    <ligandPart>
        <name>Fe</name>
        <dbReference type="ChEBI" id="CHEBI:18248"/>
    </ligandPart>
</feature>
<dbReference type="PANTHER" id="PTHR47950">
    <property type="entry name" value="CYTOCHROME P450, FAMILY 76, SUBFAMILY C, POLYPEPTIDE 5-RELATED"/>
    <property type="match status" value="1"/>
</dbReference>
<keyword evidence="4 8" id="KW-0560">Oxidoreductase</keyword>
<dbReference type="PRINTS" id="PR00463">
    <property type="entry name" value="EP450I"/>
</dbReference>
<proteinExistence type="inferred from homology"/>
<dbReference type="SUPFAM" id="SSF48264">
    <property type="entry name" value="Cytochrome P450"/>
    <property type="match status" value="1"/>
</dbReference>
<dbReference type="GO" id="GO:0004497">
    <property type="term" value="F:monooxygenase activity"/>
    <property type="evidence" value="ECO:0007669"/>
    <property type="project" value="UniProtKB-KW"/>
</dbReference>
<evidence type="ECO:0000256" key="3">
    <source>
        <dbReference type="ARBA" id="ARBA00022723"/>
    </source>
</evidence>
<evidence type="ECO:0000313" key="11">
    <source>
        <dbReference type="Proteomes" id="UP001454036"/>
    </source>
</evidence>
<comment type="caution">
    <text evidence="10">The sequence shown here is derived from an EMBL/GenBank/DDBJ whole genome shotgun (WGS) entry which is preliminary data.</text>
</comment>
<organism evidence="10 11">
    <name type="scientific">Lithospermum erythrorhizon</name>
    <name type="common">Purple gromwell</name>
    <name type="synonym">Lithospermum officinale var. erythrorhizon</name>
    <dbReference type="NCBI Taxonomy" id="34254"/>
    <lineage>
        <taxon>Eukaryota</taxon>
        <taxon>Viridiplantae</taxon>
        <taxon>Streptophyta</taxon>
        <taxon>Embryophyta</taxon>
        <taxon>Tracheophyta</taxon>
        <taxon>Spermatophyta</taxon>
        <taxon>Magnoliopsida</taxon>
        <taxon>eudicotyledons</taxon>
        <taxon>Gunneridae</taxon>
        <taxon>Pentapetalae</taxon>
        <taxon>asterids</taxon>
        <taxon>lamiids</taxon>
        <taxon>Boraginales</taxon>
        <taxon>Boraginaceae</taxon>
        <taxon>Boraginoideae</taxon>
        <taxon>Lithospermeae</taxon>
        <taxon>Lithospermum</taxon>
    </lineage>
</organism>
<evidence type="ECO:0000256" key="8">
    <source>
        <dbReference type="RuleBase" id="RU000461"/>
    </source>
</evidence>
<dbReference type="PANTHER" id="PTHR47950:SF14">
    <property type="entry name" value="CYTOCHROME P450 76A2-LIKE ISOFORM X1"/>
    <property type="match status" value="1"/>
</dbReference>
<dbReference type="PROSITE" id="PS00086">
    <property type="entry name" value="CYTOCHROME_P450"/>
    <property type="match status" value="1"/>
</dbReference>
<reference evidence="10 11" key="1">
    <citation type="submission" date="2024-01" db="EMBL/GenBank/DDBJ databases">
        <title>The complete chloroplast genome sequence of Lithospermum erythrorhizon: insights into the phylogenetic relationship among Boraginaceae species and the maternal lineages of purple gromwells.</title>
        <authorList>
            <person name="Okada T."/>
            <person name="Watanabe K."/>
        </authorList>
    </citation>
    <scope>NUCLEOTIDE SEQUENCE [LARGE SCALE GENOMIC DNA]</scope>
</reference>
<protein>
    <submittedName>
        <fullName evidence="10">Oxygenase</fullName>
    </submittedName>
</protein>
<keyword evidence="5 7" id="KW-0408">Iron</keyword>
<dbReference type="InterPro" id="IPR001128">
    <property type="entry name" value="Cyt_P450"/>
</dbReference>
<dbReference type="GO" id="GO:0020037">
    <property type="term" value="F:heme binding"/>
    <property type="evidence" value="ECO:0007669"/>
    <property type="project" value="InterPro"/>
</dbReference>
<evidence type="ECO:0000256" key="2">
    <source>
        <dbReference type="ARBA" id="ARBA00022617"/>
    </source>
</evidence>
<sequence>MEYNFTSPLVLYCSVILLPVLILVFLKPNKRPLTKLPPSPPGWPVFGHMFHLGTLPYVTMAKMKDKYGPVTWLKLGSVNTMVVQSADAAAELYKNHDLSFSDRPIVETLTSHEFHKSTMIFSSHGPYWLRRKCVDDLLSWIGKEAETAMVKKRGIKIVDFVALANINVIANILFSKDLVEPNSRVGRELFESMTCFFSWGGEPNVSDYFTWLKPFDLQGLKRNMDRDMGKALEIVSGYVKERLEENQQGGKKQKKDLLDILLDFEGNGTDEREKLSEHAISVFLLEMFMAGAEATTSTIEWALAELLSKPRTLTEAKHEILKIVGRNKRFEESDIDKLPFLQAIVKETLRMHPGGGFVPKKASKDTSFMGYDIPKSTNVMINIWAIGRDPEYWSDPSSFKPERFLDSIIDYKGQYFDYIPFGSGSRICPGIPLAQRLVHLILGSLIHEFDWELEDSFLLDMSEKMGLTLRKLEPLKAIPKKQAFKISGMQAGASTQEVPVMCYNSNSTVFCPGFRAESPGGIH</sequence>
<keyword evidence="2 7" id="KW-0349">Heme</keyword>
<comment type="similarity">
    <text evidence="1 8">Belongs to the cytochrome P450 family.</text>
</comment>
<evidence type="ECO:0000256" key="6">
    <source>
        <dbReference type="ARBA" id="ARBA00023033"/>
    </source>
</evidence>
<dbReference type="Pfam" id="PF00067">
    <property type="entry name" value="p450"/>
    <property type="match status" value="2"/>
</dbReference>
<dbReference type="PRINTS" id="PR00385">
    <property type="entry name" value="P450"/>
</dbReference>
<dbReference type="GO" id="GO:0005506">
    <property type="term" value="F:iron ion binding"/>
    <property type="evidence" value="ECO:0007669"/>
    <property type="project" value="InterPro"/>
</dbReference>
<accession>A0AAV3RFM8</accession>
<keyword evidence="3 7" id="KW-0479">Metal-binding</keyword>
<evidence type="ECO:0000313" key="10">
    <source>
        <dbReference type="EMBL" id="GAA0175192.1"/>
    </source>
</evidence>
<keyword evidence="6 8" id="KW-0503">Monooxygenase</keyword>
<dbReference type="InterPro" id="IPR036396">
    <property type="entry name" value="Cyt_P450_sf"/>
</dbReference>
<evidence type="ECO:0000256" key="5">
    <source>
        <dbReference type="ARBA" id="ARBA00023004"/>
    </source>
</evidence>
<feature type="transmembrane region" description="Helical" evidence="9">
    <location>
        <begin position="6"/>
        <end position="26"/>
    </location>
</feature>
<name>A0AAV3RFM8_LITER</name>
<evidence type="ECO:0000256" key="4">
    <source>
        <dbReference type="ARBA" id="ARBA00023002"/>
    </source>
</evidence>
<dbReference type="Gene3D" id="1.10.630.10">
    <property type="entry name" value="Cytochrome P450"/>
    <property type="match status" value="1"/>
</dbReference>
<keyword evidence="9" id="KW-0472">Membrane</keyword>
<dbReference type="InterPro" id="IPR017972">
    <property type="entry name" value="Cyt_P450_CS"/>
</dbReference>
<keyword evidence="9" id="KW-1133">Transmembrane helix</keyword>
<gene>
    <name evidence="10" type="ORF">LIER_28420</name>
</gene>